<feature type="compositionally biased region" description="Low complexity" evidence="2">
    <location>
        <begin position="169"/>
        <end position="181"/>
    </location>
</feature>
<feature type="compositionally biased region" description="Basic and acidic residues" evidence="2">
    <location>
        <begin position="72"/>
        <end position="82"/>
    </location>
</feature>
<feature type="region of interest" description="Disordered" evidence="2">
    <location>
        <begin position="1"/>
        <end position="392"/>
    </location>
</feature>
<evidence type="ECO:0000259" key="3">
    <source>
        <dbReference type="Pfam" id="PF05649"/>
    </source>
</evidence>
<dbReference type="InterPro" id="IPR008753">
    <property type="entry name" value="Peptidase_M13_N"/>
</dbReference>
<organism evidence="4 5">
    <name type="scientific">Amblyomma americanum</name>
    <name type="common">Lone star tick</name>
    <dbReference type="NCBI Taxonomy" id="6943"/>
    <lineage>
        <taxon>Eukaryota</taxon>
        <taxon>Metazoa</taxon>
        <taxon>Ecdysozoa</taxon>
        <taxon>Arthropoda</taxon>
        <taxon>Chelicerata</taxon>
        <taxon>Arachnida</taxon>
        <taxon>Acari</taxon>
        <taxon>Parasitiformes</taxon>
        <taxon>Ixodida</taxon>
        <taxon>Ixodoidea</taxon>
        <taxon>Ixodidae</taxon>
        <taxon>Amblyomminae</taxon>
        <taxon>Amblyomma</taxon>
    </lineage>
</organism>
<feature type="compositionally biased region" description="Basic and acidic residues" evidence="2">
    <location>
        <begin position="15"/>
        <end position="28"/>
    </location>
</feature>
<evidence type="ECO:0000313" key="4">
    <source>
        <dbReference type="EMBL" id="KAK8785217.1"/>
    </source>
</evidence>
<name>A0AAQ4FDB2_AMBAM</name>
<feature type="compositionally biased region" description="Basic and acidic residues" evidence="2">
    <location>
        <begin position="229"/>
        <end position="240"/>
    </location>
</feature>
<dbReference type="GO" id="GO:0004222">
    <property type="term" value="F:metalloendopeptidase activity"/>
    <property type="evidence" value="ECO:0007669"/>
    <property type="project" value="InterPro"/>
</dbReference>
<dbReference type="GO" id="GO:0016485">
    <property type="term" value="P:protein processing"/>
    <property type="evidence" value="ECO:0007669"/>
    <property type="project" value="TreeGrafter"/>
</dbReference>
<dbReference type="InterPro" id="IPR024079">
    <property type="entry name" value="MetalloPept_cat_dom_sf"/>
</dbReference>
<evidence type="ECO:0000313" key="5">
    <source>
        <dbReference type="Proteomes" id="UP001321473"/>
    </source>
</evidence>
<feature type="compositionally biased region" description="Basic and acidic residues" evidence="2">
    <location>
        <begin position="153"/>
        <end position="168"/>
    </location>
</feature>
<dbReference type="Pfam" id="PF05649">
    <property type="entry name" value="Peptidase_M13_N"/>
    <property type="match status" value="1"/>
</dbReference>
<feature type="compositionally biased region" description="Basic and acidic residues" evidence="2">
    <location>
        <begin position="473"/>
        <end position="511"/>
    </location>
</feature>
<proteinExistence type="inferred from homology"/>
<feature type="compositionally biased region" description="Polar residues" evidence="2">
    <location>
        <begin position="460"/>
        <end position="471"/>
    </location>
</feature>
<dbReference type="Gene3D" id="1.10.1380.10">
    <property type="entry name" value="Neutral endopeptidase , domain2"/>
    <property type="match status" value="1"/>
</dbReference>
<dbReference type="PROSITE" id="PS51885">
    <property type="entry name" value="NEPRILYSIN"/>
    <property type="match status" value="1"/>
</dbReference>
<dbReference type="SUPFAM" id="SSF55486">
    <property type="entry name" value="Metalloproteases ('zincins'), catalytic domain"/>
    <property type="match status" value="1"/>
</dbReference>
<dbReference type="PANTHER" id="PTHR11733:SF241">
    <property type="entry name" value="GH26575P-RELATED"/>
    <property type="match status" value="1"/>
</dbReference>
<feature type="region of interest" description="Disordered" evidence="2">
    <location>
        <begin position="428"/>
        <end position="548"/>
    </location>
</feature>
<accession>A0AAQ4FDB2</accession>
<feature type="compositionally biased region" description="Low complexity" evidence="2">
    <location>
        <begin position="1"/>
        <end position="14"/>
    </location>
</feature>
<dbReference type="Proteomes" id="UP001321473">
    <property type="component" value="Unassembled WGS sequence"/>
</dbReference>
<dbReference type="Gene3D" id="3.40.390.10">
    <property type="entry name" value="Collagenase (Catalytic Domain)"/>
    <property type="match status" value="1"/>
</dbReference>
<protein>
    <recommendedName>
        <fullName evidence="3">Peptidase M13 N-terminal domain-containing protein</fullName>
    </recommendedName>
</protein>
<feature type="compositionally biased region" description="Basic and acidic residues" evidence="2">
    <location>
        <begin position="183"/>
        <end position="196"/>
    </location>
</feature>
<feature type="compositionally biased region" description="Low complexity" evidence="2">
    <location>
        <begin position="320"/>
        <end position="338"/>
    </location>
</feature>
<reference evidence="4 5" key="1">
    <citation type="journal article" date="2023" name="Arcadia Sci">
        <title>De novo assembly of a long-read Amblyomma americanum tick genome.</title>
        <authorList>
            <person name="Chou S."/>
            <person name="Poskanzer K.E."/>
            <person name="Rollins M."/>
            <person name="Thuy-Boun P.S."/>
        </authorList>
    </citation>
    <scope>NUCLEOTIDE SEQUENCE [LARGE SCALE GENOMIC DNA]</scope>
    <source>
        <strain evidence="4">F_SG_1</strain>
        <tissue evidence="4">Salivary glands</tissue>
    </source>
</reference>
<dbReference type="PANTHER" id="PTHR11733">
    <property type="entry name" value="ZINC METALLOPROTEASE FAMILY M13 NEPRILYSIN-RELATED"/>
    <property type="match status" value="1"/>
</dbReference>
<feature type="compositionally biased region" description="Low complexity" evidence="2">
    <location>
        <begin position="198"/>
        <end position="209"/>
    </location>
</feature>
<feature type="domain" description="Peptidase M13 N-terminal" evidence="3">
    <location>
        <begin position="706"/>
        <end position="1049"/>
    </location>
</feature>
<feature type="region of interest" description="Disordered" evidence="2">
    <location>
        <begin position="560"/>
        <end position="581"/>
    </location>
</feature>
<comment type="caution">
    <text evidence="4">The sequence shown here is derived from an EMBL/GenBank/DDBJ whole genome shotgun (WGS) entry which is preliminary data.</text>
</comment>
<evidence type="ECO:0000256" key="2">
    <source>
        <dbReference type="SAM" id="MobiDB-lite"/>
    </source>
</evidence>
<feature type="compositionally biased region" description="Basic and acidic residues" evidence="2">
    <location>
        <begin position="435"/>
        <end position="450"/>
    </location>
</feature>
<sequence length="1322" mass="144080">MSRSSTEEASLSSAEARRKSDPVRKGADTQRTGSSAGAGRNASTPKPAPPRNVAMSSNEVASSESPTSSEGDASRSIDERATTKRAAAHFYDDVPASVKPGGQESRRGSQGRPESKKVKDKLEAKRSLREESASPVNVRNSEERGSEVPPPSRRQETGRDVPSSKKGAESASTAPGAAASANLERKGQSPPAEERPNVSISGTSVSTSSQEPATRPESAPTRESVVKTGTKERSSPRKVESTSSRDSASQEVPPDQTSRRLAAAASTKKQQQFVSTSDGTSETTRRLSQSNPPESSAGREASQGKKNSEALKSSGDISTRSARPPGAKRGAPPRAPSAQKLPFTGTPSFSRTNMVMGDLETTASSELDSREKDHPGLAASNKGGSPQKEPFDTVLFTSAEEPSFSLKSRLVGDEVQLPAKTLDRAALAEPAALEVQKRSEAQKSGKKSEMRTASADVSKLGSTRRMTSLSAVKSDRSIRSAVSKGREPDVNIGQRKDLTKSAAREVRETEGLSKVAVSQKGAAEKTDTVETPVRHATSAAVEPSVHERKHVTEREADMGDVSMRGPRRPTTGFGVNKPNIEESPLERRSPLLISRSAHSRKSSTVATQTDRARAVNLEDDREEALRLAFVNDPARKEHLLYALAVGLAGTLVIFLFLLSWPSKKSSEAGGQALTVPYEVNASCNSVKCIRNAIYLNNLLSWRDVNPCSDFYAFVCRRWTSQFSTLFNDTSISTDDDYVAFLEDRIYFMLRNNSGESKTMRPLKDLHDKCMNAKLIEDQGWNALLELLSNASLDGFPLTPPVRNSISVWSTAANLFRKTGTAALLSVGVASHPTSPSKDVVSVGPPELLMSTGRLNTNETIHLYSSALFSAIKALRKDYVPPAEVLSIVKLASDLEELGRLRASGDSSRASELDSSSDLLEFLAAVFRGHDGSFFAGAGSVIVIRSPKLVSDVVGVVANTEPHTVMNYLALRLIIQIAPFIPYTTATDLYVTLLYGKRRSTLPRWKLCVRAVEKALQPLIHSSILQDSMLEVQIPYYTSLVSWVIDGFTSEIVGSPLFEGVSKTDLQRAISTSGVNIACPKWVNDEAMAAKYVDGLPTSRAAQPALETYINYYQYTFFDSLARGSQVRWSRSAFSSNCWFETYPRTIYVPLLSFNVTQYLREGREDYVQLSRIAPRLGRCLLNALLLEEYNSTDGANRWLTEKTKAKLEAAESCLEERDRRMGLGRLGDALAARVAFRTFQKSDASRQQRPAVRLQNGRAMSSAEVFFVYMMLQSCEKTGSPYQTRPDAAYDWIIALRNSGHFSRAYNCTTGSVMNPRKRCII</sequence>
<evidence type="ECO:0000256" key="1">
    <source>
        <dbReference type="ARBA" id="ARBA00007357"/>
    </source>
</evidence>
<feature type="compositionally biased region" description="Basic and acidic residues" evidence="2">
    <location>
        <begin position="113"/>
        <end position="132"/>
    </location>
</feature>
<dbReference type="GO" id="GO:0005886">
    <property type="term" value="C:plasma membrane"/>
    <property type="evidence" value="ECO:0007669"/>
    <property type="project" value="TreeGrafter"/>
</dbReference>
<gene>
    <name evidence="4" type="ORF">V5799_008420</name>
</gene>
<dbReference type="InterPro" id="IPR042089">
    <property type="entry name" value="Peptidase_M13_dom_2"/>
</dbReference>
<dbReference type="EMBL" id="JARKHS020003768">
    <property type="protein sequence ID" value="KAK8785217.1"/>
    <property type="molecule type" value="Genomic_DNA"/>
</dbReference>
<feature type="compositionally biased region" description="Polar residues" evidence="2">
    <location>
        <begin position="267"/>
        <end position="294"/>
    </location>
</feature>
<feature type="compositionally biased region" description="Polar residues" evidence="2">
    <location>
        <begin position="241"/>
        <end position="250"/>
    </location>
</feature>
<keyword evidence="5" id="KW-1185">Reference proteome</keyword>
<dbReference type="InterPro" id="IPR000718">
    <property type="entry name" value="Peptidase_M13"/>
</dbReference>
<comment type="similarity">
    <text evidence="1">Belongs to the peptidase M13 family.</text>
</comment>
<feature type="compositionally biased region" description="Polar residues" evidence="2">
    <location>
        <begin position="54"/>
        <end position="71"/>
    </location>
</feature>